<keyword evidence="5 12" id="KW-1133">Transmembrane helix</keyword>
<dbReference type="PANTHER" id="PTHR11690:SF248">
    <property type="entry name" value="PICKPOCKET 17, ISOFORM A"/>
    <property type="match status" value="1"/>
</dbReference>
<comment type="caution">
    <text evidence="13">The sequence shown here is derived from an EMBL/GenBank/DDBJ whole genome shotgun (WGS) entry which is preliminary data.</text>
</comment>
<evidence type="ECO:0000256" key="11">
    <source>
        <dbReference type="RuleBase" id="RU000679"/>
    </source>
</evidence>
<dbReference type="Proteomes" id="UP000276133">
    <property type="component" value="Unassembled WGS sequence"/>
</dbReference>
<evidence type="ECO:0000256" key="10">
    <source>
        <dbReference type="ARBA" id="ARBA00023303"/>
    </source>
</evidence>
<accession>A0A3M7Q9Q0</accession>
<dbReference type="PRINTS" id="PR01078">
    <property type="entry name" value="AMINACHANNEL"/>
</dbReference>
<feature type="transmembrane region" description="Helical" evidence="12">
    <location>
        <begin position="39"/>
        <end position="66"/>
    </location>
</feature>
<feature type="transmembrane region" description="Helical" evidence="12">
    <location>
        <begin position="378"/>
        <end position="401"/>
    </location>
</feature>
<evidence type="ECO:0000256" key="12">
    <source>
        <dbReference type="SAM" id="Phobius"/>
    </source>
</evidence>
<name>A0A3M7Q9Q0_BRAPC</name>
<organism evidence="13 14">
    <name type="scientific">Brachionus plicatilis</name>
    <name type="common">Marine rotifer</name>
    <name type="synonym">Brachionus muelleri</name>
    <dbReference type="NCBI Taxonomy" id="10195"/>
    <lineage>
        <taxon>Eukaryota</taxon>
        <taxon>Metazoa</taxon>
        <taxon>Spiralia</taxon>
        <taxon>Gnathifera</taxon>
        <taxon>Rotifera</taxon>
        <taxon>Eurotatoria</taxon>
        <taxon>Monogononta</taxon>
        <taxon>Pseudotrocha</taxon>
        <taxon>Ploima</taxon>
        <taxon>Brachionidae</taxon>
        <taxon>Brachionus</taxon>
    </lineage>
</organism>
<gene>
    <name evidence="13" type="ORF">BpHYR1_008242</name>
</gene>
<proteinExistence type="inferred from homology"/>
<evidence type="ECO:0000256" key="1">
    <source>
        <dbReference type="ARBA" id="ARBA00004141"/>
    </source>
</evidence>
<keyword evidence="9 11" id="KW-0739">Sodium transport</keyword>
<keyword evidence="6" id="KW-0915">Sodium</keyword>
<evidence type="ECO:0000256" key="6">
    <source>
        <dbReference type="ARBA" id="ARBA00023053"/>
    </source>
</evidence>
<keyword evidence="10 11" id="KW-0407">Ion channel</keyword>
<evidence type="ECO:0000256" key="3">
    <source>
        <dbReference type="ARBA" id="ARBA00022461"/>
    </source>
</evidence>
<evidence type="ECO:0000256" key="9">
    <source>
        <dbReference type="ARBA" id="ARBA00023201"/>
    </source>
</evidence>
<sequence length="422" mass="48374">MERKSNNNKIENLVVESLESTTGHGIPNLVRSKSWPIKIFWFICLSLSIGFCVYNLTISIVDYFSFIAVTKISFERLDAIEFPTVTFCNKNPFLVRIPNSQNNMEENLRNKSKEFFDSLLKLNSSESSFESFSRLSYNYSYITLQFQKYLSKVSFSIDDMLLSCRFNNFKCTKNDFKIMFVAGLGNCYKFNLATKTGIEKTTIPGQKNGLMLELFSGYLNETYDLIRSSGMQLFIHNSSTIPFAEFDAINLPTGYETDIWISKQRVSKLPSPYSDCIQNIFSLDSFDSYLYEKCVNLFDRYQQKTCLLLCYHEYVKQQCGCYSPDAFNITFIQACENTNSTAIGCESVLAVNVFYNDISLNVIKEFSAKTFEQLVAEIGGFLGLCMGISLLSVVEIFELIFKIILFKSNYKDNGDHNKVLSY</sequence>
<dbReference type="OrthoDB" id="6021021at2759"/>
<protein>
    <submittedName>
        <fullName evidence="13">Acid-sensing ion channel 2</fullName>
    </submittedName>
</protein>
<keyword evidence="4 11" id="KW-0812">Transmembrane</keyword>
<keyword evidence="8 12" id="KW-0472">Membrane</keyword>
<keyword evidence="3 11" id="KW-0894">Sodium channel</keyword>
<keyword evidence="7 11" id="KW-0406">Ion transport</keyword>
<dbReference type="GO" id="GO:0015280">
    <property type="term" value="F:ligand-gated sodium channel activity"/>
    <property type="evidence" value="ECO:0007669"/>
    <property type="project" value="TreeGrafter"/>
</dbReference>
<dbReference type="InterPro" id="IPR001873">
    <property type="entry name" value="ENaC"/>
</dbReference>
<dbReference type="PANTHER" id="PTHR11690">
    <property type="entry name" value="AMILORIDE-SENSITIVE SODIUM CHANNEL-RELATED"/>
    <property type="match status" value="1"/>
</dbReference>
<comment type="subcellular location">
    <subcellularLocation>
        <location evidence="1">Membrane</location>
        <topology evidence="1">Multi-pass membrane protein</topology>
    </subcellularLocation>
</comment>
<evidence type="ECO:0000313" key="13">
    <source>
        <dbReference type="EMBL" id="RNA07701.1"/>
    </source>
</evidence>
<keyword evidence="2 11" id="KW-0813">Transport</keyword>
<dbReference type="AlphaFoldDB" id="A0A3M7Q9Q0"/>
<keyword evidence="14" id="KW-1185">Reference proteome</keyword>
<evidence type="ECO:0000256" key="2">
    <source>
        <dbReference type="ARBA" id="ARBA00022448"/>
    </source>
</evidence>
<dbReference type="GO" id="GO:0005886">
    <property type="term" value="C:plasma membrane"/>
    <property type="evidence" value="ECO:0007669"/>
    <property type="project" value="TreeGrafter"/>
</dbReference>
<dbReference type="Pfam" id="PF00858">
    <property type="entry name" value="ASC"/>
    <property type="match status" value="2"/>
</dbReference>
<evidence type="ECO:0000256" key="5">
    <source>
        <dbReference type="ARBA" id="ARBA00022989"/>
    </source>
</evidence>
<reference evidence="13 14" key="1">
    <citation type="journal article" date="2018" name="Sci. Rep.">
        <title>Genomic signatures of local adaptation to the degree of environmental predictability in rotifers.</title>
        <authorList>
            <person name="Franch-Gras L."/>
            <person name="Hahn C."/>
            <person name="Garcia-Roger E.M."/>
            <person name="Carmona M.J."/>
            <person name="Serra M."/>
            <person name="Gomez A."/>
        </authorList>
    </citation>
    <scope>NUCLEOTIDE SEQUENCE [LARGE SCALE GENOMIC DNA]</scope>
    <source>
        <strain evidence="13">HYR1</strain>
    </source>
</reference>
<dbReference type="Gene3D" id="2.60.470.10">
    <property type="entry name" value="Acid-sensing ion channels like domains"/>
    <property type="match status" value="1"/>
</dbReference>
<dbReference type="EMBL" id="REGN01006961">
    <property type="protein sequence ID" value="RNA07701.1"/>
    <property type="molecule type" value="Genomic_DNA"/>
</dbReference>
<evidence type="ECO:0000313" key="14">
    <source>
        <dbReference type="Proteomes" id="UP000276133"/>
    </source>
</evidence>
<evidence type="ECO:0000256" key="4">
    <source>
        <dbReference type="ARBA" id="ARBA00022692"/>
    </source>
</evidence>
<evidence type="ECO:0000256" key="7">
    <source>
        <dbReference type="ARBA" id="ARBA00023065"/>
    </source>
</evidence>
<evidence type="ECO:0000256" key="8">
    <source>
        <dbReference type="ARBA" id="ARBA00023136"/>
    </source>
</evidence>
<comment type="similarity">
    <text evidence="11">Belongs to the amiloride-sensitive sodium channel (TC 1.A.6) family.</text>
</comment>